<gene>
    <name evidence="1" type="ORF">SAMN06265360_13013</name>
</gene>
<evidence type="ECO:0000313" key="1">
    <source>
        <dbReference type="EMBL" id="SNR90305.1"/>
    </source>
</evidence>
<dbReference type="EMBL" id="FZNW01000030">
    <property type="protein sequence ID" value="SNR90305.1"/>
    <property type="molecule type" value="Genomic_DNA"/>
</dbReference>
<accession>A0A239A3T8</accession>
<proteinExistence type="predicted"/>
<organism evidence="1 2">
    <name type="scientific">Haloechinothrix alba</name>
    <dbReference type="NCBI Taxonomy" id="664784"/>
    <lineage>
        <taxon>Bacteria</taxon>
        <taxon>Bacillati</taxon>
        <taxon>Actinomycetota</taxon>
        <taxon>Actinomycetes</taxon>
        <taxon>Pseudonocardiales</taxon>
        <taxon>Pseudonocardiaceae</taxon>
        <taxon>Haloechinothrix</taxon>
    </lineage>
</organism>
<reference evidence="2" key="1">
    <citation type="submission" date="2017-06" db="EMBL/GenBank/DDBJ databases">
        <authorList>
            <person name="Varghese N."/>
            <person name="Submissions S."/>
        </authorList>
    </citation>
    <scope>NUCLEOTIDE SEQUENCE [LARGE SCALE GENOMIC DNA]</scope>
    <source>
        <strain evidence="2">DSM 45207</strain>
    </source>
</reference>
<name>A0A239A3T8_9PSEU</name>
<sequence>MPPCRFLWVEYVRPTALREDVEGFGQPWHEVVLCDRHQIASQQNAL</sequence>
<dbReference type="Proteomes" id="UP000198348">
    <property type="component" value="Unassembled WGS sequence"/>
</dbReference>
<evidence type="ECO:0000313" key="2">
    <source>
        <dbReference type="Proteomes" id="UP000198348"/>
    </source>
</evidence>
<keyword evidence="2" id="KW-1185">Reference proteome</keyword>
<dbReference type="AlphaFoldDB" id="A0A239A3T8"/>
<protein>
    <submittedName>
        <fullName evidence="1">Uncharacterized protein</fullName>
    </submittedName>
</protein>